<dbReference type="InterPro" id="IPR011029">
    <property type="entry name" value="DEATH-like_dom_sf"/>
</dbReference>
<evidence type="ECO:0000256" key="3">
    <source>
        <dbReference type="ARBA" id="ARBA00023242"/>
    </source>
</evidence>
<feature type="domain" description="Pyrin" evidence="5">
    <location>
        <begin position="2"/>
        <end position="90"/>
    </location>
</feature>
<dbReference type="PANTHER" id="PTHR12200">
    <property type="entry name" value="INTERFERON-INDUCIBLE PROTEIN AIM2 FAMILY MEMBER"/>
    <property type="match status" value="1"/>
</dbReference>
<feature type="domain" description="HIN-200" evidence="6">
    <location>
        <begin position="368"/>
        <end position="566"/>
    </location>
</feature>
<dbReference type="GO" id="GO:0035458">
    <property type="term" value="P:cellular response to interferon-beta"/>
    <property type="evidence" value="ECO:0007669"/>
    <property type="project" value="InterPro"/>
</dbReference>
<dbReference type="CDD" id="cd08305">
    <property type="entry name" value="Pyrin"/>
    <property type="match status" value="1"/>
</dbReference>
<proteinExistence type="inferred from homology"/>
<evidence type="ECO:0000259" key="5">
    <source>
        <dbReference type="PROSITE" id="PS50824"/>
    </source>
</evidence>
<evidence type="ECO:0000256" key="2">
    <source>
        <dbReference type="ARBA" id="ARBA00008647"/>
    </source>
</evidence>
<keyword evidence="8" id="KW-1185">Reference proteome</keyword>
<organism evidence="7 8">
    <name type="scientific">Peromyscus maniculatus bairdii</name>
    <name type="common">Prairie deer mouse</name>
    <dbReference type="NCBI Taxonomy" id="230844"/>
    <lineage>
        <taxon>Eukaryota</taxon>
        <taxon>Metazoa</taxon>
        <taxon>Chordata</taxon>
        <taxon>Craniata</taxon>
        <taxon>Vertebrata</taxon>
        <taxon>Euteleostomi</taxon>
        <taxon>Mammalia</taxon>
        <taxon>Eutheria</taxon>
        <taxon>Euarchontoglires</taxon>
        <taxon>Glires</taxon>
        <taxon>Rodentia</taxon>
        <taxon>Myomorpha</taxon>
        <taxon>Muroidea</taxon>
        <taxon>Cricetidae</taxon>
        <taxon>Neotominae</taxon>
        <taxon>Peromyscus</taxon>
    </lineage>
</organism>
<reference evidence="7" key="3">
    <citation type="submission" date="2025-09" db="UniProtKB">
        <authorList>
            <consortium name="Ensembl"/>
        </authorList>
    </citation>
    <scope>IDENTIFICATION</scope>
</reference>
<dbReference type="FunFam" id="2.40.50.140:FF:000101">
    <property type="entry name" value="Myeloid cell nuclear differentiation antigen"/>
    <property type="match status" value="2"/>
</dbReference>
<dbReference type="FunFam" id="2.40.50.140:FF:000500">
    <property type="entry name" value="Interferon-activable protein 202"/>
    <property type="match status" value="2"/>
</dbReference>
<accession>A0A8C8US74</accession>
<dbReference type="Gene3D" id="1.10.533.10">
    <property type="entry name" value="Death Domain, Fas"/>
    <property type="match status" value="1"/>
</dbReference>
<dbReference type="Pfam" id="PF02758">
    <property type="entry name" value="PYRIN"/>
    <property type="match status" value="1"/>
</dbReference>
<dbReference type="GO" id="GO:0005829">
    <property type="term" value="C:cytosol"/>
    <property type="evidence" value="ECO:0007669"/>
    <property type="project" value="TreeGrafter"/>
</dbReference>
<keyword evidence="3" id="KW-0539">Nucleus</keyword>
<name>A0A8C8US74_PERMB</name>
<comment type="subcellular location">
    <subcellularLocation>
        <location evidence="1">Nucleus</location>
    </subcellularLocation>
</comment>
<feature type="region of interest" description="Disordered" evidence="4">
    <location>
        <begin position="135"/>
        <end position="178"/>
    </location>
</feature>
<sequence length="574" mass="65802">IMSKYKTIVLQQGLEDVAVDDYLFRRIKSLLRKELNLTEKMQNDYDRIQMADLLEDIFPKDAGLDKLIEVCQSIKDLEELAQRLKTERAKGNMGAPWTLITSPPSPNFLECQCPRSLRNRTCLCPGFFDFSGTSTNNIQQSSSSSGFHTNRNKRSPDHSNTSRMHHSRASRSSIQHWTEGHHRDPIQVMVLKVTEPFTYDLIDGKRMFHATVATETEFFRVKVFDTALKNKFIPQKIIAISDYFGTSGFLEIYGASCVSDVNVNQTMVISNTLRRRANGTPKIKDLFSQTKGTYVNGEFVVTKKNERGDFIHYGIEDDTGKMEVVVYGRLTSINCEPGNKLRLVCFELTSREDTWQLKSVRHSYILKTVPKQPSEEEGHHQGPKKVMVLKATEPFTYDNRGERWMFHATVATETEFFRVKVFDIDLKEKFIPNNVITISDYVGRNGFINIHSASSVSEVNDNQLMNIPTTLRQRANATPKINDLYSQRRGIFVNGVFMVSKKNEREDFIYYEIQDNTGVMEVVVYGRLTSVDCNPGDKLRLWCFELTSNEDRVQLRSTRHSNMKVCALGEHPPS</sequence>
<dbReference type="GO" id="GO:0005654">
    <property type="term" value="C:nucleoplasm"/>
    <property type="evidence" value="ECO:0007669"/>
    <property type="project" value="TreeGrafter"/>
</dbReference>
<dbReference type="Proteomes" id="UP000694547">
    <property type="component" value="Chromosome 11"/>
</dbReference>
<feature type="compositionally biased region" description="Low complexity" evidence="4">
    <location>
        <begin position="135"/>
        <end position="146"/>
    </location>
</feature>
<dbReference type="PROSITE" id="PS50824">
    <property type="entry name" value="DAPIN"/>
    <property type="match status" value="1"/>
</dbReference>
<feature type="domain" description="HIN-200" evidence="6">
    <location>
        <begin position="179"/>
        <end position="368"/>
    </location>
</feature>
<evidence type="ECO:0000313" key="7">
    <source>
        <dbReference type="Ensembl" id="ENSPEMP00000034970.1"/>
    </source>
</evidence>
<dbReference type="AlphaFoldDB" id="A0A8C8US74"/>
<dbReference type="InterPro" id="IPR004020">
    <property type="entry name" value="DAPIN"/>
</dbReference>
<reference evidence="7" key="2">
    <citation type="submission" date="2025-08" db="UniProtKB">
        <authorList>
            <consortium name="Ensembl"/>
        </authorList>
    </citation>
    <scope>IDENTIFICATION</scope>
</reference>
<dbReference type="InterPro" id="IPR012340">
    <property type="entry name" value="NA-bd_OB-fold"/>
</dbReference>
<dbReference type="InterPro" id="IPR040205">
    <property type="entry name" value="HIN-200"/>
</dbReference>
<dbReference type="SUPFAM" id="SSF159141">
    <property type="entry name" value="HIN-2000 domain-like"/>
    <property type="match status" value="4"/>
</dbReference>
<evidence type="ECO:0000256" key="1">
    <source>
        <dbReference type="ARBA" id="ARBA00004123"/>
    </source>
</evidence>
<dbReference type="GO" id="GO:0003690">
    <property type="term" value="F:double-stranded DNA binding"/>
    <property type="evidence" value="ECO:0007669"/>
    <property type="project" value="TreeGrafter"/>
</dbReference>
<dbReference type="SMART" id="SM01289">
    <property type="entry name" value="PYRIN"/>
    <property type="match status" value="1"/>
</dbReference>
<dbReference type="Ensembl" id="ENSPEMT00000041624.1">
    <property type="protein sequence ID" value="ENSPEMP00000034970.1"/>
    <property type="gene ID" value="ENSPEMG00000017606.2"/>
</dbReference>
<evidence type="ECO:0000259" key="6">
    <source>
        <dbReference type="PROSITE" id="PS50834"/>
    </source>
</evidence>
<evidence type="ECO:0000256" key="4">
    <source>
        <dbReference type="SAM" id="MobiDB-lite"/>
    </source>
</evidence>
<dbReference type="Gene3D" id="2.40.50.140">
    <property type="entry name" value="Nucleic acid-binding proteins"/>
    <property type="match status" value="4"/>
</dbReference>
<evidence type="ECO:0000313" key="8">
    <source>
        <dbReference type="Proteomes" id="UP000694547"/>
    </source>
</evidence>
<reference evidence="7 8" key="1">
    <citation type="submission" date="2018-10" db="EMBL/GenBank/DDBJ databases">
        <title>Improved assembly of the deer mouse Peromyscus maniculatus genome.</title>
        <authorList>
            <person name="Lassance J.-M."/>
            <person name="Hoekstra H.E."/>
        </authorList>
    </citation>
    <scope>NUCLEOTIDE SEQUENCE [LARGE SCALE GENOMIC DNA]</scope>
</reference>
<dbReference type="PANTHER" id="PTHR12200:SF24">
    <property type="entry name" value="INTERFERON ACTIVATED GENE 207-RELATED"/>
    <property type="match status" value="1"/>
</dbReference>
<dbReference type="PROSITE" id="PS50834">
    <property type="entry name" value="HIN_200"/>
    <property type="match status" value="2"/>
</dbReference>
<dbReference type="Pfam" id="PF02760">
    <property type="entry name" value="HIN"/>
    <property type="match status" value="2"/>
</dbReference>
<dbReference type="InterPro" id="IPR004021">
    <property type="entry name" value="HIN200/IF120x"/>
</dbReference>
<dbReference type="GO" id="GO:0002218">
    <property type="term" value="P:activation of innate immune response"/>
    <property type="evidence" value="ECO:0007669"/>
    <property type="project" value="InterPro"/>
</dbReference>
<comment type="similarity">
    <text evidence="2">Belongs to the HIN-200 family.</text>
</comment>
<protein>
    <submittedName>
        <fullName evidence="7">Uncharacterized protein</fullName>
    </submittedName>
</protein>
<dbReference type="GeneTree" id="ENSGT00390000013296"/>